<reference evidence="1" key="1">
    <citation type="submission" date="2014-07" db="EMBL/GenBank/DDBJ databases">
        <authorList>
            <person name="Urmite Genomes Urmite Genomes"/>
        </authorList>
    </citation>
    <scope>NUCLEOTIDE SEQUENCE</scope>
    <source>
        <strain evidence="1">13S34_air</strain>
    </source>
</reference>
<dbReference type="PATRIC" id="fig|1461583.4.peg.1590"/>
<dbReference type="Pfam" id="PF10850">
    <property type="entry name" value="DUF2653"/>
    <property type="match status" value="1"/>
</dbReference>
<accession>A0A078M8H9</accession>
<dbReference type="AlphaFoldDB" id="A0A078M8H9"/>
<organism evidence="1">
    <name type="scientific">Metalysinibacillus saudimassiliensis</name>
    <dbReference type="NCBI Taxonomy" id="1461583"/>
    <lineage>
        <taxon>Bacteria</taxon>
        <taxon>Bacillati</taxon>
        <taxon>Bacillota</taxon>
        <taxon>Bacilli</taxon>
        <taxon>Bacillales</taxon>
        <taxon>Caryophanaceae</taxon>
        <taxon>Metalysinibacillus</taxon>
    </lineage>
</organism>
<evidence type="ECO:0008006" key="2">
    <source>
        <dbReference type="Google" id="ProtNLM"/>
    </source>
</evidence>
<proteinExistence type="predicted"/>
<dbReference type="HOGENOM" id="CLU_179078_0_0_9"/>
<gene>
    <name evidence="1" type="ORF">BN1050_01654</name>
</gene>
<dbReference type="InterPro" id="IPR020516">
    <property type="entry name" value="Uncharacterised_YxcD"/>
</dbReference>
<evidence type="ECO:0000313" key="1">
    <source>
        <dbReference type="EMBL" id="CEA03698.1"/>
    </source>
</evidence>
<sequence length="94" mass="10609">MAIICEDDIINAICLSQAYHNNVALEQVEVELGYDEEQYSAEVFLPGKSIMLDAGDMVGALRMWVKEQMQMDPFASRIQLQFNENDGIYATVES</sequence>
<name>A0A078M8H9_9BACL</name>
<protein>
    <recommendedName>
        <fullName evidence="2">DUF2653 family protein</fullName>
    </recommendedName>
</protein>
<dbReference type="EMBL" id="LN483075">
    <property type="protein sequence ID" value="CEA03698.1"/>
    <property type="molecule type" value="Genomic_DNA"/>
</dbReference>